<dbReference type="InterPro" id="IPR013783">
    <property type="entry name" value="Ig-like_fold"/>
</dbReference>
<dbReference type="InterPro" id="IPR013737">
    <property type="entry name" value="Bac_rhamnosid_N"/>
</dbReference>
<dbReference type="InterPro" id="IPR008928">
    <property type="entry name" value="6-hairpin_glycosidase_sf"/>
</dbReference>
<feature type="domain" description="Alpha-L-rhamnosidase C-terminal" evidence="7">
    <location>
        <begin position="802"/>
        <end position="866"/>
    </location>
</feature>
<evidence type="ECO:0000259" key="4">
    <source>
        <dbReference type="Pfam" id="PF05592"/>
    </source>
</evidence>
<name>A0ABR2KDQ9_9EUKA</name>
<evidence type="ECO:0000259" key="5">
    <source>
        <dbReference type="Pfam" id="PF08531"/>
    </source>
</evidence>
<dbReference type="Pfam" id="PF25788">
    <property type="entry name" value="Ig_Rha78A_N"/>
    <property type="match status" value="1"/>
</dbReference>
<dbReference type="Pfam" id="PF17390">
    <property type="entry name" value="Bac_rhamnosid_C"/>
    <property type="match status" value="1"/>
</dbReference>
<dbReference type="InterPro" id="IPR012341">
    <property type="entry name" value="6hp_glycosidase-like_sf"/>
</dbReference>
<keyword evidence="9" id="KW-1185">Reference proteome</keyword>
<comment type="caution">
    <text evidence="8">The sequence shown here is derived from an EMBL/GenBank/DDBJ whole genome shotgun (WGS) entry which is preliminary data.</text>
</comment>
<dbReference type="EC" id="3.2.1.40" evidence="2"/>
<dbReference type="Gene3D" id="2.60.120.260">
    <property type="entry name" value="Galactose-binding domain-like"/>
    <property type="match status" value="2"/>
</dbReference>
<feature type="domain" description="Alpha-L-rhamnosidase six-hairpin glycosidase" evidence="6">
    <location>
        <begin position="438"/>
        <end position="792"/>
    </location>
</feature>
<dbReference type="Pfam" id="PF05592">
    <property type="entry name" value="Bac_rhamnosid"/>
    <property type="match status" value="1"/>
</dbReference>
<dbReference type="InterPro" id="IPR035398">
    <property type="entry name" value="Bac_rhamnosid_C"/>
</dbReference>
<proteinExistence type="predicted"/>
<dbReference type="SUPFAM" id="SSF48208">
    <property type="entry name" value="Six-hairpin glycosidases"/>
    <property type="match status" value="1"/>
</dbReference>
<dbReference type="InterPro" id="IPR008902">
    <property type="entry name" value="Rhamnosid_concanavalin"/>
</dbReference>
<accession>A0ABR2KDQ9</accession>
<evidence type="ECO:0000259" key="6">
    <source>
        <dbReference type="Pfam" id="PF17389"/>
    </source>
</evidence>
<evidence type="ECO:0000256" key="1">
    <source>
        <dbReference type="ARBA" id="ARBA00001445"/>
    </source>
</evidence>
<organism evidence="8 9">
    <name type="scientific">Tritrichomonas musculus</name>
    <dbReference type="NCBI Taxonomy" id="1915356"/>
    <lineage>
        <taxon>Eukaryota</taxon>
        <taxon>Metamonada</taxon>
        <taxon>Parabasalia</taxon>
        <taxon>Tritrichomonadida</taxon>
        <taxon>Tritrichomonadidae</taxon>
        <taxon>Tritrichomonas</taxon>
    </lineage>
</organism>
<dbReference type="Gene3D" id="1.50.10.10">
    <property type="match status" value="1"/>
</dbReference>
<dbReference type="Gene3D" id="2.60.40.10">
    <property type="entry name" value="Immunoglobulins"/>
    <property type="match status" value="1"/>
</dbReference>
<keyword evidence="3" id="KW-0378">Hydrolase</keyword>
<evidence type="ECO:0000256" key="2">
    <source>
        <dbReference type="ARBA" id="ARBA00012652"/>
    </source>
</evidence>
<evidence type="ECO:0000259" key="7">
    <source>
        <dbReference type="Pfam" id="PF17390"/>
    </source>
</evidence>
<sequence length="909" mass="105024">MSLNGIENPIGYGVSSLSFSWIVEGTKSKFQKLARLIISTDTECNIDKKDQIIHDSGESSEINSIDYDPKLDIKSVLKPRTRYYWKVYVITDLDEKIESPISFFETSKLDEPWTAKWISTEKVGKNVSPYLRKTFSILKSKKIKEARVYSTGLGLYELYINGSKPTSEYFLPFNNNYKLWLQYQTFDVTKQIKQNENTIAVLLGDGWARGRVGFGTPPIDFTGKNKERGYYADYTIDHYAFLLEMHILFQDGTTEVINTDKTWLCHKSHVVINNIYDGELQDSNLIINNWNENNCNEKDWFECNEVKEPFQEKLTSRYSLPIVVKERIKPKEIIKTPAGEIVLDMGQNIAGWIEITMKQPKGFEVIIEHGEILQDGNFYNKNIQPALQQFRYISNGKKAIVHPHFTYYGFRYARLTQWKGRPNINDFTGCVVYSDLEMAGRFETGHSLVNKFLLNSLWSQKDNFLDVPTDCPQRDERLGWTGDAQTFCKTAMFHMNCYAFYRKFLKDLYLHQLRDDGIPPFFCPLIMESYEIPMFSTDGMIGWSDASTIMPWNIYLMNGKKQILQDQYDGMKMWVEVMSKHIKNGFWDVTYVQFGDWLALDGPQNKENRRGTFGGTELTFICTSYYYYSLLLTSKTAKILGYQEDYDKYQKVADETLKVIRDEYFTKSGRCAIQTQTALSLSIIHDLQPEGTIQTSIASLHKLLEDRDFHLCTGFIGTQILCEALTKAGNLDDAVTTFLVKDCPGWLYPVTMGATTIWERWDSLQPDGKVSPKGMNSFNHYANASVCEWIYCDICGLNPIEKFPGFKKVLLRPHPDIRFGFVKASFESPIGHYECGWKIENDNVKYSCSIPFNSEAKLVLLNLKLNDVVTSSFKIMEEGNDLIAYLTNGQYEITYKYKEIEYELPNKFK</sequence>
<comment type="catalytic activity">
    <reaction evidence="1">
        <text>Hydrolysis of terminal non-reducing alpha-L-rhamnose residues in alpha-L-rhamnosides.</text>
        <dbReference type="EC" id="3.2.1.40"/>
    </reaction>
</comment>
<reference evidence="8 9" key="1">
    <citation type="submission" date="2024-04" db="EMBL/GenBank/DDBJ databases">
        <title>Tritrichomonas musculus Genome.</title>
        <authorList>
            <person name="Alves-Ferreira E."/>
            <person name="Grigg M."/>
            <person name="Lorenzi H."/>
            <person name="Galac M."/>
        </authorList>
    </citation>
    <scope>NUCLEOTIDE SEQUENCE [LARGE SCALE GENOMIC DNA]</scope>
    <source>
        <strain evidence="8 9">EAF2021</strain>
    </source>
</reference>
<dbReference type="InterPro" id="IPR016007">
    <property type="entry name" value="Alpha_rhamnosid"/>
</dbReference>
<feature type="domain" description="Bacterial alpha-L-rhamnosidase N-terminal" evidence="5">
    <location>
        <begin position="141"/>
        <end position="325"/>
    </location>
</feature>
<dbReference type="PANTHER" id="PTHR33307">
    <property type="entry name" value="ALPHA-RHAMNOSIDASE (EUROFUNG)"/>
    <property type="match status" value="1"/>
</dbReference>
<dbReference type="Proteomes" id="UP001470230">
    <property type="component" value="Unassembled WGS sequence"/>
</dbReference>
<gene>
    <name evidence="8" type="ORF">M9Y10_033998</name>
</gene>
<evidence type="ECO:0000313" key="9">
    <source>
        <dbReference type="Proteomes" id="UP001470230"/>
    </source>
</evidence>
<dbReference type="Gene3D" id="2.60.420.10">
    <property type="entry name" value="Maltose phosphorylase, domain 3"/>
    <property type="match status" value="1"/>
</dbReference>
<dbReference type="PANTHER" id="PTHR33307:SF6">
    <property type="entry name" value="ALPHA-RHAMNOSIDASE (EUROFUNG)-RELATED"/>
    <property type="match status" value="1"/>
</dbReference>
<dbReference type="EMBL" id="JAPFFF010000005">
    <property type="protein sequence ID" value="KAK8889252.1"/>
    <property type="molecule type" value="Genomic_DNA"/>
</dbReference>
<dbReference type="Pfam" id="PF08531">
    <property type="entry name" value="Bac_rhamnosid_N"/>
    <property type="match status" value="1"/>
</dbReference>
<dbReference type="PIRSF" id="PIRSF010631">
    <property type="entry name" value="A-rhamnsds"/>
    <property type="match status" value="1"/>
</dbReference>
<feature type="domain" description="Alpha-L-rhamnosidase concanavalin-like" evidence="4">
    <location>
        <begin position="335"/>
        <end position="433"/>
    </location>
</feature>
<dbReference type="Pfam" id="PF17389">
    <property type="entry name" value="Bac_rhamnosid6H"/>
    <property type="match status" value="1"/>
</dbReference>
<dbReference type="InterPro" id="IPR035396">
    <property type="entry name" value="Bac_rhamnosid6H"/>
</dbReference>
<evidence type="ECO:0000256" key="3">
    <source>
        <dbReference type="ARBA" id="ARBA00022801"/>
    </source>
</evidence>
<protein>
    <recommendedName>
        <fullName evidence="2">alpha-L-rhamnosidase</fullName>
        <ecNumber evidence="2">3.2.1.40</ecNumber>
    </recommendedName>
</protein>
<evidence type="ECO:0000313" key="8">
    <source>
        <dbReference type="EMBL" id="KAK8889252.1"/>
    </source>
</evidence>